<evidence type="ECO:0000256" key="1">
    <source>
        <dbReference type="SAM" id="Phobius"/>
    </source>
</evidence>
<keyword evidence="1" id="KW-0812">Transmembrane</keyword>
<gene>
    <name evidence="2" type="ORF">A6E04_20735</name>
</gene>
<keyword evidence="1" id="KW-1133">Transmembrane helix</keyword>
<comment type="caution">
    <text evidence="2">The sequence shown here is derived from an EMBL/GenBank/DDBJ whole genome shotgun (WGS) entry which is preliminary data.</text>
</comment>
<dbReference type="EMBL" id="MAJU01000049">
    <property type="protein sequence ID" value="OCH15418.1"/>
    <property type="molecule type" value="Genomic_DNA"/>
</dbReference>
<protein>
    <submittedName>
        <fullName evidence="2">Uncharacterized protein</fullName>
    </submittedName>
</protein>
<keyword evidence="1" id="KW-0472">Membrane</keyword>
<accession>A0A1B9NT67</accession>
<dbReference type="AlphaFoldDB" id="A0A1B9NT67"/>
<organism evidence="2 3">
    <name type="scientific">Aliivibrio logei</name>
    <name type="common">Vibrio logei</name>
    <dbReference type="NCBI Taxonomy" id="688"/>
    <lineage>
        <taxon>Bacteria</taxon>
        <taxon>Pseudomonadati</taxon>
        <taxon>Pseudomonadota</taxon>
        <taxon>Gammaproteobacteria</taxon>
        <taxon>Vibrionales</taxon>
        <taxon>Vibrionaceae</taxon>
        <taxon>Aliivibrio</taxon>
    </lineage>
</organism>
<name>A0A1B9NT67_ALILO</name>
<feature type="transmembrane region" description="Helical" evidence="1">
    <location>
        <begin position="21"/>
        <end position="39"/>
    </location>
</feature>
<evidence type="ECO:0000313" key="2">
    <source>
        <dbReference type="EMBL" id="OCH15418.1"/>
    </source>
</evidence>
<dbReference type="RefSeq" id="WP_065612286.1">
    <property type="nucleotide sequence ID" value="NZ_CAWMPN010000049.1"/>
</dbReference>
<proteinExistence type="predicted"/>
<feature type="transmembrane region" description="Helical" evidence="1">
    <location>
        <begin position="76"/>
        <end position="93"/>
    </location>
</feature>
<feature type="transmembrane region" description="Helical" evidence="1">
    <location>
        <begin position="51"/>
        <end position="69"/>
    </location>
</feature>
<reference evidence="2 3" key="1">
    <citation type="submission" date="2016-06" db="EMBL/GenBank/DDBJ databases">
        <authorList>
            <person name="Kjaerup R.B."/>
            <person name="Dalgaard T.S."/>
            <person name="Juul-Madsen H.R."/>
        </authorList>
    </citation>
    <scope>NUCLEOTIDE SEQUENCE [LARGE SCALE GENOMIC DNA]</scope>
    <source>
        <strain evidence="2 3">1S159</strain>
    </source>
</reference>
<evidence type="ECO:0000313" key="3">
    <source>
        <dbReference type="Proteomes" id="UP000093523"/>
    </source>
</evidence>
<sequence>MSVENENLKVKSNDKLSKVELGALTFLALIIIGSILLNLLNANRLESEVLYSWLGIGSAFIMLVWGLNAMIKPAKIAGLIGFSVTILIHYLKFVA</sequence>
<dbReference type="Proteomes" id="UP000093523">
    <property type="component" value="Unassembled WGS sequence"/>
</dbReference>